<proteinExistence type="predicted"/>
<sequence length="535" mass="59787">PGEGASVSHLLGQPVVPAESFTAAGDGWRQHPASMKNQGEWAYAAGINRFVYHTFQHQALPDSLRPGMTMGPYGVHWDRNQTWWSMSDAYHRYVARCQYMLQQGRTVADILYLAPETAPFAFRAPASAYAGNHPAMPDRKGYNFDGCPPSMLYKAEVKNNLIVFPGGATYRILVLPDFKTMTPGLLEKISGLVRNGATVVGLPPEKSPSLSGYPECDQTLQALVQELWGAGEAPETLATRDCGKGKIIWGQELRKEVDNLYPHYDITARILAGQIPEDFHAEGNVRYTHRTLNGADIYLVSNRSGKPVSEQCAFRITGKKPDLWHPVTGKMRALPEYAEKDGQTIIPLKFDVDEGYFIVFRNKAGKPESKINFPEKNLLLTLTAPWTVSFDPKWGGPESIVFEQLTDWSQNENPGIKYYSGTAFYRTHFDCPSNENTLYLDLGKVKNMARVKLNGTDLGVVWTAPWQVDITKAVKNGDNELEIEVVNLWANRLIGDEQLLDNEKRYTFTTAKHYSKKSPLLESGLLGPVTVRNVK</sequence>
<feature type="domain" description="Beta-mannosidase-like galactose-binding" evidence="3">
    <location>
        <begin position="423"/>
        <end position="492"/>
    </location>
</feature>
<dbReference type="EMBL" id="SNRY01002033">
    <property type="protein sequence ID" value="KAA6327196.1"/>
    <property type="molecule type" value="Genomic_DNA"/>
</dbReference>
<dbReference type="Pfam" id="PF22666">
    <property type="entry name" value="Glyco_hydro_2_N2"/>
    <property type="match status" value="1"/>
</dbReference>
<dbReference type="InterPro" id="IPR008979">
    <property type="entry name" value="Galactose-bd-like_sf"/>
</dbReference>
<keyword evidence="1" id="KW-0732">Signal</keyword>
<dbReference type="AlphaFoldDB" id="A0A5J4QZP4"/>
<dbReference type="InterPro" id="IPR054593">
    <property type="entry name" value="Beta-mannosidase-like_N2"/>
</dbReference>
<dbReference type="PANTHER" id="PTHR43817">
    <property type="entry name" value="GLYCOSYL HYDROLASE"/>
    <property type="match status" value="1"/>
</dbReference>
<dbReference type="PANTHER" id="PTHR43817:SF1">
    <property type="entry name" value="HYDROLASE, FAMILY 43, PUTATIVE (AFU_ORTHOLOGUE AFUA_3G01660)-RELATED"/>
    <property type="match status" value="1"/>
</dbReference>
<accession>A0A5J4QZP4</accession>
<evidence type="ECO:0000259" key="3">
    <source>
        <dbReference type="Pfam" id="PF22666"/>
    </source>
</evidence>
<dbReference type="Pfam" id="PF17132">
    <property type="entry name" value="Glyco_hydro_106"/>
    <property type="match status" value="1"/>
</dbReference>
<dbReference type="Gene3D" id="2.60.120.260">
    <property type="entry name" value="Galactose-binding domain-like"/>
    <property type="match status" value="1"/>
</dbReference>
<feature type="non-terminal residue" evidence="4">
    <location>
        <position position="1"/>
    </location>
</feature>
<comment type="caution">
    <text evidence="4">The sequence shown here is derived from an EMBL/GenBank/DDBJ whole genome shotgun (WGS) entry which is preliminary data.</text>
</comment>
<dbReference type="CDD" id="cd03143">
    <property type="entry name" value="A4_beta-galactosidase_middle_domain"/>
    <property type="match status" value="1"/>
</dbReference>
<dbReference type="SUPFAM" id="SSF49785">
    <property type="entry name" value="Galactose-binding domain-like"/>
    <property type="match status" value="1"/>
</dbReference>
<keyword evidence="2" id="KW-0378">Hydrolase</keyword>
<dbReference type="NCBIfam" id="NF045579">
    <property type="entry name" value="rhamnoside_JR"/>
    <property type="match status" value="1"/>
</dbReference>
<reference evidence="4" key="1">
    <citation type="submission" date="2019-03" db="EMBL/GenBank/DDBJ databases">
        <title>Single cell metagenomics reveals metabolic interactions within the superorganism composed of flagellate Streblomastix strix and complex community of Bacteroidetes bacteria on its surface.</title>
        <authorList>
            <person name="Treitli S.C."/>
            <person name="Kolisko M."/>
            <person name="Husnik F."/>
            <person name="Keeling P."/>
            <person name="Hampl V."/>
        </authorList>
    </citation>
    <scope>NUCLEOTIDE SEQUENCE</scope>
    <source>
        <strain evidence="4">STM</strain>
    </source>
</reference>
<gene>
    <name evidence="4" type="ORF">EZS27_023795</name>
</gene>
<organism evidence="4">
    <name type="scientific">termite gut metagenome</name>
    <dbReference type="NCBI Taxonomy" id="433724"/>
    <lineage>
        <taxon>unclassified sequences</taxon>
        <taxon>metagenomes</taxon>
        <taxon>organismal metagenomes</taxon>
    </lineage>
</organism>
<evidence type="ECO:0000256" key="2">
    <source>
        <dbReference type="ARBA" id="ARBA00022801"/>
    </source>
</evidence>
<evidence type="ECO:0000313" key="4">
    <source>
        <dbReference type="EMBL" id="KAA6327196.1"/>
    </source>
</evidence>
<protein>
    <recommendedName>
        <fullName evidence="3">Beta-mannosidase-like galactose-binding domain-containing protein</fullName>
    </recommendedName>
</protein>
<dbReference type="GO" id="GO:0004553">
    <property type="term" value="F:hydrolase activity, hydrolyzing O-glycosyl compounds"/>
    <property type="evidence" value="ECO:0007669"/>
    <property type="project" value="UniProtKB-ARBA"/>
</dbReference>
<name>A0A5J4QZP4_9ZZZZ</name>
<evidence type="ECO:0000256" key="1">
    <source>
        <dbReference type="ARBA" id="ARBA00022729"/>
    </source>
</evidence>